<gene>
    <name evidence="1" type="ORF">BDY19DRAFT_987443</name>
</gene>
<evidence type="ECO:0000313" key="2">
    <source>
        <dbReference type="Proteomes" id="UP001055072"/>
    </source>
</evidence>
<accession>A0ACB8TRJ4</accession>
<name>A0ACB8TRJ4_9APHY</name>
<reference evidence="1" key="1">
    <citation type="journal article" date="2021" name="Environ. Microbiol.">
        <title>Gene family expansions and transcriptome signatures uncover fungal adaptations to wood decay.</title>
        <authorList>
            <person name="Hage H."/>
            <person name="Miyauchi S."/>
            <person name="Viragh M."/>
            <person name="Drula E."/>
            <person name="Min B."/>
            <person name="Chaduli D."/>
            <person name="Navarro D."/>
            <person name="Favel A."/>
            <person name="Norest M."/>
            <person name="Lesage-Meessen L."/>
            <person name="Balint B."/>
            <person name="Merenyi Z."/>
            <person name="de Eugenio L."/>
            <person name="Morin E."/>
            <person name="Martinez A.T."/>
            <person name="Baldrian P."/>
            <person name="Stursova M."/>
            <person name="Martinez M.J."/>
            <person name="Novotny C."/>
            <person name="Magnuson J.K."/>
            <person name="Spatafora J.W."/>
            <person name="Maurice S."/>
            <person name="Pangilinan J."/>
            <person name="Andreopoulos W."/>
            <person name="LaButti K."/>
            <person name="Hundley H."/>
            <person name="Na H."/>
            <person name="Kuo A."/>
            <person name="Barry K."/>
            <person name="Lipzen A."/>
            <person name="Henrissat B."/>
            <person name="Riley R."/>
            <person name="Ahrendt S."/>
            <person name="Nagy L.G."/>
            <person name="Grigoriev I.V."/>
            <person name="Martin F."/>
            <person name="Rosso M.N."/>
        </authorList>
    </citation>
    <scope>NUCLEOTIDE SEQUENCE</scope>
    <source>
        <strain evidence="1">CBS 384.51</strain>
    </source>
</reference>
<comment type="caution">
    <text evidence="1">The sequence shown here is derived from an EMBL/GenBank/DDBJ whole genome shotgun (WGS) entry which is preliminary data.</text>
</comment>
<dbReference type="EMBL" id="MU274940">
    <property type="protein sequence ID" value="KAI0084632.1"/>
    <property type="molecule type" value="Genomic_DNA"/>
</dbReference>
<protein>
    <submittedName>
        <fullName evidence="1">Uncharacterized protein</fullName>
    </submittedName>
</protein>
<keyword evidence="2" id="KW-1185">Reference proteome</keyword>
<organism evidence="1 2">
    <name type="scientific">Irpex rosettiformis</name>
    <dbReference type="NCBI Taxonomy" id="378272"/>
    <lineage>
        <taxon>Eukaryota</taxon>
        <taxon>Fungi</taxon>
        <taxon>Dikarya</taxon>
        <taxon>Basidiomycota</taxon>
        <taxon>Agaricomycotina</taxon>
        <taxon>Agaricomycetes</taxon>
        <taxon>Polyporales</taxon>
        <taxon>Irpicaceae</taxon>
        <taxon>Irpex</taxon>
    </lineage>
</organism>
<dbReference type="Proteomes" id="UP001055072">
    <property type="component" value="Unassembled WGS sequence"/>
</dbReference>
<proteinExistence type="predicted"/>
<sequence length="242" mass="26814">MIKSQPVYAPPSSGPPPPEESQTHYIHPPTGPPPDIQPAQSSMAQHNADAPMISDPPPAYTRNAFDPLPAWSSVEFTDLTDSEDPSDLLRFPLDPPPSCFSTPTLSRIHSRSFEPFRVPSRGQSLVDGFRLLYPRDRLLPHGISVGDWTRFLQDLGIAARLSGQGLTIRGEPHSPRMGFFRGRAGSTYNASFARSPAEEVQELIAVWNQSAFERRKLRVTLHPRTGVQAGRREAFELLVEAL</sequence>
<evidence type="ECO:0000313" key="1">
    <source>
        <dbReference type="EMBL" id="KAI0084632.1"/>
    </source>
</evidence>